<evidence type="ECO:0000313" key="3">
    <source>
        <dbReference type="Proteomes" id="UP000541154"/>
    </source>
</evidence>
<dbReference type="Proteomes" id="UP000541154">
    <property type="component" value="Unassembled WGS sequence"/>
</dbReference>
<name>A0A8H6A3F3_PETAA</name>
<gene>
    <name evidence="2" type="ORF">ETB97_002000</name>
</gene>
<comment type="caution">
    <text evidence="2">The sequence shown here is derived from an EMBL/GenBank/DDBJ whole genome shotgun (WGS) entry which is preliminary data.</text>
</comment>
<dbReference type="InterPro" id="IPR050309">
    <property type="entry name" value="Type-B_Carboxylest/Lipase"/>
</dbReference>
<dbReference type="InterPro" id="IPR029058">
    <property type="entry name" value="AB_hydrolase_fold"/>
</dbReference>
<evidence type="ECO:0000259" key="1">
    <source>
        <dbReference type="Pfam" id="PF00135"/>
    </source>
</evidence>
<dbReference type="SUPFAM" id="SSF53474">
    <property type="entry name" value="alpha/beta-Hydrolases"/>
    <property type="match status" value="1"/>
</dbReference>
<keyword evidence="3" id="KW-1185">Reference proteome</keyword>
<dbReference type="Pfam" id="PF00135">
    <property type="entry name" value="COesterase"/>
    <property type="match status" value="1"/>
</dbReference>
<proteinExistence type="predicted"/>
<evidence type="ECO:0000313" key="2">
    <source>
        <dbReference type="EMBL" id="KAF5860142.1"/>
    </source>
</evidence>
<feature type="domain" description="Carboxylesterase type B" evidence="1">
    <location>
        <begin position="7"/>
        <end position="222"/>
    </location>
</feature>
<organism evidence="2 3">
    <name type="scientific">Petromyces alliaceus</name>
    <name type="common">Aspergillus alliaceus</name>
    <dbReference type="NCBI Taxonomy" id="209559"/>
    <lineage>
        <taxon>Eukaryota</taxon>
        <taxon>Fungi</taxon>
        <taxon>Dikarya</taxon>
        <taxon>Ascomycota</taxon>
        <taxon>Pezizomycotina</taxon>
        <taxon>Eurotiomycetes</taxon>
        <taxon>Eurotiomycetidae</taxon>
        <taxon>Eurotiales</taxon>
        <taxon>Aspergillaceae</taxon>
        <taxon>Aspergillus</taxon>
        <taxon>Aspergillus subgen. Circumdati</taxon>
    </lineage>
</organism>
<dbReference type="InterPro" id="IPR002018">
    <property type="entry name" value="CarbesteraseB"/>
</dbReference>
<sequence length="240" mass="26076">MWAKPTTSSLKPVLAFIHGDRFSLGGAQSPYYDGTSYRLNIFGFSGAPGFPQNVASLDQRLAVEWVHSNIAAFGGDPCRIAMFGQSAGGAAVDYYSYIWGNKPLVSGLISHSGTALSFKPNTPQESASYFHHVSHTIGCGSTTTNTTSIIQRLRQQPNKSTLKKVAKVPPAQFPVLPQPIFHPTVNNITIFNNWAEHSAAGNFSSIPYLLTTNANKAGYYRVSAYVTNTSHPDSVWTLFN</sequence>
<protein>
    <recommendedName>
        <fullName evidence="1">Carboxylesterase type B domain-containing protein</fullName>
    </recommendedName>
</protein>
<dbReference type="EMBL" id="SPNV01000140">
    <property type="protein sequence ID" value="KAF5860142.1"/>
    <property type="molecule type" value="Genomic_DNA"/>
</dbReference>
<reference evidence="2 3" key="1">
    <citation type="submission" date="2019-04" db="EMBL/GenBank/DDBJ databases">
        <title>Aspergillus burnettii sp. nov., novel species from soil in southeast Queensland.</title>
        <authorList>
            <person name="Gilchrist C.L.M."/>
            <person name="Pitt J.I."/>
            <person name="Lange L."/>
            <person name="Lacey H.J."/>
            <person name="Vuong D."/>
            <person name="Midgley D.J."/>
            <person name="Greenfield P."/>
            <person name="Bradbury M."/>
            <person name="Lacey E."/>
            <person name="Busk P.K."/>
            <person name="Pilgaard B."/>
            <person name="Chooi Y.H."/>
            <person name="Piggott A.M."/>
        </authorList>
    </citation>
    <scope>NUCLEOTIDE SEQUENCE [LARGE SCALE GENOMIC DNA]</scope>
    <source>
        <strain evidence="2 3">FRR 5400</strain>
    </source>
</reference>
<dbReference type="Gene3D" id="3.40.50.1820">
    <property type="entry name" value="alpha/beta hydrolase"/>
    <property type="match status" value="1"/>
</dbReference>
<dbReference type="AlphaFoldDB" id="A0A8H6A3F3"/>
<dbReference type="PANTHER" id="PTHR11559">
    <property type="entry name" value="CARBOXYLESTERASE"/>
    <property type="match status" value="1"/>
</dbReference>
<accession>A0A8H6A3F3</accession>